<reference evidence="2" key="1">
    <citation type="journal article" date="2023" name="G3 (Bethesda)">
        <title>Genome assembly and association tests identify interacting loci associated with vigor, precocity, and sex in interspecific pistachio rootstocks.</title>
        <authorList>
            <person name="Palmer W."/>
            <person name="Jacygrad E."/>
            <person name="Sagayaradj S."/>
            <person name="Cavanaugh K."/>
            <person name="Han R."/>
            <person name="Bertier L."/>
            <person name="Beede B."/>
            <person name="Kafkas S."/>
            <person name="Golino D."/>
            <person name="Preece J."/>
            <person name="Michelmore R."/>
        </authorList>
    </citation>
    <scope>NUCLEOTIDE SEQUENCE [LARGE SCALE GENOMIC DNA]</scope>
</reference>
<evidence type="ECO:0000313" key="1">
    <source>
        <dbReference type="EMBL" id="KAJ0093387.1"/>
    </source>
</evidence>
<name>A0ACC1B3A2_9ROSI</name>
<gene>
    <name evidence="1" type="ORF">Patl1_25158</name>
</gene>
<protein>
    <submittedName>
        <fullName evidence="1">Uncharacterized protein</fullName>
    </submittedName>
</protein>
<accession>A0ACC1B3A2</accession>
<proteinExistence type="predicted"/>
<comment type="caution">
    <text evidence="1">The sequence shown here is derived from an EMBL/GenBank/DDBJ whole genome shotgun (WGS) entry which is preliminary data.</text>
</comment>
<organism evidence="1 2">
    <name type="scientific">Pistacia atlantica</name>
    <dbReference type="NCBI Taxonomy" id="434234"/>
    <lineage>
        <taxon>Eukaryota</taxon>
        <taxon>Viridiplantae</taxon>
        <taxon>Streptophyta</taxon>
        <taxon>Embryophyta</taxon>
        <taxon>Tracheophyta</taxon>
        <taxon>Spermatophyta</taxon>
        <taxon>Magnoliopsida</taxon>
        <taxon>eudicotyledons</taxon>
        <taxon>Gunneridae</taxon>
        <taxon>Pentapetalae</taxon>
        <taxon>rosids</taxon>
        <taxon>malvids</taxon>
        <taxon>Sapindales</taxon>
        <taxon>Anacardiaceae</taxon>
        <taxon>Pistacia</taxon>
    </lineage>
</organism>
<evidence type="ECO:0000313" key="2">
    <source>
        <dbReference type="Proteomes" id="UP001164250"/>
    </source>
</evidence>
<dbReference type="EMBL" id="CM047903">
    <property type="protein sequence ID" value="KAJ0093387.1"/>
    <property type="molecule type" value="Genomic_DNA"/>
</dbReference>
<sequence length="363" mass="41356">MVITSSGKIQTQRDSKYHRESELKAFDDSKIGVKGLVDSGVATVPQMFIHQQEKRHNNCGSSDSKFSIPIIDFQGIDKDASVRCEIVDRVGNACEKWGFFQVINHGIPLNILEDMVCAVRRFHEQDTRVKKEFYSRDEKKAVTYNTNFDLHQASAANWRDSLYCLMAPRTPNPEELPAVCRDTMIDYSNEVTKFGITLFRLMSEALGLDCNHLEEMGCAEGLYILGHYYPVCPQPELTLGFTKHTDSSFLTVVLQDQSGGLQVFHQDRWVDLFIISTQLITNDKFKSVYHRVMATNLGPRISVASLFRTHLQEGNEHRLYGPIKELLSEENPPIYRETSVEDYVAYIYSKGLDGTCGLEKFKL</sequence>
<keyword evidence="2" id="KW-1185">Reference proteome</keyword>
<dbReference type="Proteomes" id="UP001164250">
    <property type="component" value="Chromosome 7"/>
</dbReference>